<protein>
    <submittedName>
        <fullName evidence="2">Uncharacterized protein</fullName>
    </submittedName>
</protein>
<reference evidence="2" key="1">
    <citation type="submission" date="2021-03" db="EMBL/GenBank/DDBJ databases">
        <title>Chromosome level genome of the anhydrobiotic midge Polypedilum vanderplanki.</title>
        <authorList>
            <person name="Yoshida Y."/>
            <person name="Kikawada T."/>
            <person name="Gusev O."/>
        </authorList>
    </citation>
    <scope>NUCLEOTIDE SEQUENCE</scope>
    <source>
        <strain evidence="2">NIAS01</strain>
        <tissue evidence="2">Whole body or cell culture</tissue>
    </source>
</reference>
<accession>A0A9J6C097</accession>
<dbReference type="AlphaFoldDB" id="A0A9J6C097"/>
<feature type="region of interest" description="Disordered" evidence="1">
    <location>
        <begin position="13"/>
        <end position="32"/>
    </location>
</feature>
<evidence type="ECO:0000313" key="2">
    <source>
        <dbReference type="EMBL" id="KAG5675641.1"/>
    </source>
</evidence>
<dbReference type="Proteomes" id="UP001107558">
    <property type="component" value="Chromosome 2"/>
</dbReference>
<dbReference type="OrthoDB" id="10038550at2759"/>
<evidence type="ECO:0000313" key="3">
    <source>
        <dbReference type="Proteomes" id="UP001107558"/>
    </source>
</evidence>
<sequence>MLSVQNLGCAGMERLGSPSNSSMLASLSSQPDNRSIRRPIIPVMQHDLIFSTNGEYQQQHNSGIKYDRHNNNSNVYTSCIASKNCPTHIPRHDGEFGRDKLLNHNQSNAEIKRNYIQAPPNRSIQDVPDAALNQLQASAYMMKNFSCPKSTVTNKNDKAKGFKGFIMKIIDNSGNANNSNSIKSGTDYKSNHNYTKTNVVVHTTSSSSSIRNIVHDDSIESLKSNASSTNKNLSSEASFQSSASSSTLLDYNSL</sequence>
<proteinExistence type="predicted"/>
<keyword evidence="3" id="KW-1185">Reference proteome</keyword>
<evidence type="ECO:0000256" key="1">
    <source>
        <dbReference type="SAM" id="MobiDB-lite"/>
    </source>
</evidence>
<name>A0A9J6C097_POLVA</name>
<organism evidence="2 3">
    <name type="scientific">Polypedilum vanderplanki</name>
    <name type="common">Sleeping chironomid midge</name>
    <dbReference type="NCBI Taxonomy" id="319348"/>
    <lineage>
        <taxon>Eukaryota</taxon>
        <taxon>Metazoa</taxon>
        <taxon>Ecdysozoa</taxon>
        <taxon>Arthropoda</taxon>
        <taxon>Hexapoda</taxon>
        <taxon>Insecta</taxon>
        <taxon>Pterygota</taxon>
        <taxon>Neoptera</taxon>
        <taxon>Endopterygota</taxon>
        <taxon>Diptera</taxon>
        <taxon>Nematocera</taxon>
        <taxon>Chironomoidea</taxon>
        <taxon>Chironomidae</taxon>
        <taxon>Chironominae</taxon>
        <taxon>Polypedilum</taxon>
        <taxon>Polypedilum</taxon>
    </lineage>
</organism>
<feature type="compositionally biased region" description="Low complexity" evidence="1">
    <location>
        <begin position="15"/>
        <end position="29"/>
    </location>
</feature>
<gene>
    <name evidence="2" type="ORF">PVAND_005529</name>
</gene>
<comment type="caution">
    <text evidence="2">The sequence shown here is derived from an EMBL/GenBank/DDBJ whole genome shotgun (WGS) entry which is preliminary data.</text>
</comment>
<dbReference type="EMBL" id="JADBJN010000002">
    <property type="protein sequence ID" value="KAG5675641.1"/>
    <property type="molecule type" value="Genomic_DNA"/>
</dbReference>